<proteinExistence type="predicted"/>
<dbReference type="InterPro" id="IPR000727">
    <property type="entry name" value="T_SNARE_dom"/>
</dbReference>
<keyword evidence="2" id="KW-0813">Transport</keyword>
<dbReference type="GO" id="GO:0005484">
    <property type="term" value="F:SNAP receptor activity"/>
    <property type="evidence" value="ECO:0007669"/>
    <property type="project" value="TreeGrafter"/>
</dbReference>
<feature type="region of interest" description="Disordered" evidence="5">
    <location>
        <begin position="110"/>
        <end position="132"/>
    </location>
</feature>
<dbReference type="AlphaFoldDB" id="A0A443SWL6"/>
<dbReference type="InterPro" id="IPR041875">
    <property type="entry name" value="Syntaxin-8_SNARE"/>
</dbReference>
<dbReference type="InterPro" id="IPR045242">
    <property type="entry name" value="Syntaxin"/>
</dbReference>
<dbReference type="Proteomes" id="UP000288716">
    <property type="component" value="Unassembled WGS sequence"/>
</dbReference>
<accession>A0A443SWL6</accession>
<evidence type="ECO:0000313" key="9">
    <source>
        <dbReference type="Proteomes" id="UP000288716"/>
    </source>
</evidence>
<dbReference type="GO" id="GO:0048278">
    <property type="term" value="P:vesicle docking"/>
    <property type="evidence" value="ECO:0007669"/>
    <property type="project" value="TreeGrafter"/>
</dbReference>
<comment type="caution">
    <text evidence="8">The sequence shown here is derived from an EMBL/GenBank/DDBJ whole genome shotgun (WGS) entry which is preliminary data.</text>
</comment>
<dbReference type="OrthoDB" id="428895at2759"/>
<dbReference type="GO" id="GO:0006886">
    <property type="term" value="P:intracellular protein transport"/>
    <property type="evidence" value="ECO:0007669"/>
    <property type="project" value="TreeGrafter"/>
</dbReference>
<dbReference type="EMBL" id="NCKV01000032">
    <property type="protein sequence ID" value="RWS31896.1"/>
    <property type="molecule type" value="Genomic_DNA"/>
</dbReference>
<evidence type="ECO:0000256" key="1">
    <source>
        <dbReference type="ARBA" id="ARBA00004370"/>
    </source>
</evidence>
<evidence type="ECO:0000256" key="4">
    <source>
        <dbReference type="ARBA" id="ARBA00023136"/>
    </source>
</evidence>
<keyword evidence="9" id="KW-1185">Reference proteome</keyword>
<dbReference type="PROSITE" id="PS50192">
    <property type="entry name" value="T_SNARE"/>
    <property type="match status" value="1"/>
</dbReference>
<dbReference type="CDD" id="cd15852">
    <property type="entry name" value="SNARE_Syntaxin8"/>
    <property type="match status" value="1"/>
</dbReference>
<feature type="domain" description="T-SNARE coiled-coil homology" evidence="7">
    <location>
        <begin position="152"/>
        <end position="214"/>
    </location>
</feature>
<dbReference type="STRING" id="299467.A0A443SWL6"/>
<dbReference type="GO" id="GO:0000149">
    <property type="term" value="F:SNARE binding"/>
    <property type="evidence" value="ECO:0007669"/>
    <property type="project" value="TreeGrafter"/>
</dbReference>
<evidence type="ECO:0000259" key="7">
    <source>
        <dbReference type="PROSITE" id="PS50192"/>
    </source>
</evidence>
<keyword evidence="3" id="KW-0175">Coiled coil</keyword>
<evidence type="ECO:0000256" key="2">
    <source>
        <dbReference type="ARBA" id="ARBA00022448"/>
    </source>
</evidence>
<dbReference type="VEuPathDB" id="VectorBase:LDEU000141"/>
<dbReference type="GO" id="GO:0031201">
    <property type="term" value="C:SNARE complex"/>
    <property type="evidence" value="ECO:0007669"/>
    <property type="project" value="TreeGrafter"/>
</dbReference>
<keyword evidence="6" id="KW-1133">Transmembrane helix</keyword>
<protein>
    <recommendedName>
        <fullName evidence="7">t-SNARE coiled-coil homology domain-containing protein</fullName>
    </recommendedName>
</protein>
<reference evidence="8 9" key="1">
    <citation type="journal article" date="2018" name="Gigascience">
        <title>Genomes of trombidid mites reveal novel predicted allergens and laterally-transferred genes associated with secondary metabolism.</title>
        <authorList>
            <person name="Dong X."/>
            <person name="Chaisiri K."/>
            <person name="Xia D."/>
            <person name="Armstrong S.D."/>
            <person name="Fang Y."/>
            <person name="Donnelly M.J."/>
            <person name="Kadowaki T."/>
            <person name="McGarry J.W."/>
            <person name="Darby A.C."/>
            <person name="Makepeace B.L."/>
        </authorList>
    </citation>
    <scope>NUCLEOTIDE SEQUENCE [LARGE SCALE GENOMIC DNA]</scope>
    <source>
        <strain evidence="8">UoL-UT</strain>
    </source>
</reference>
<dbReference type="SMART" id="SM00397">
    <property type="entry name" value="t_SNARE"/>
    <property type="match status" value="1"/>
</dbReference>
<dbReference type="GO" id="GO:0012505">
    <property type="term" value="C:endomembrane system"/>
    <property type="evidence" value="ECO:0007669"/>
    <property type="project" value="TreeGrafter"/>
</dbReference>
<feature type="transmembrane region" description="Helical" evidence="6">
    <location>
        <begin position="221"/>
        <end position="238"/>
    </location>
</feature>
<organism evidence="8 9">
    <name type="scientific">Leptotrombidium deliense</name>
    <dbReference type="NCBI Taxonomy" id="299467"/>
    <lineage>
        <taxon>Eukaryota</taxon>
        <taxon>Metazoa</taxon>
        <taxon>Ecdysozoa</taxon>
        <taxon>Arthropoda</taxon>
        <taxon>Chelicerata</taxon>
        <taxon>Arachnida</taxon>
        <taxon>Acari</taxon>
        <taxon>Acariformes</taxon>
        <taxon>Trombidiformes</taxon>
        <taxon>Prostigmata</taxon>
        <taxon>Anystina</taxon>
        <taxon>Parasitengona</taxon>
        <taxon>Trombiculoidea</taxon>
        <taxon>Trombiculidae</taxon>
        <taxon>Leptotrombidium</taxon>
    </lineage>
</organism>
<dbReference type="PANTHER" id="PTHR19957">
    <property type="entry name" value="SYNTAXIN"/>
    <property type="match status" value="1"/>
</dbReference>
<name>A0A443SWL6_9ACAR</name>
<evidence type="ECO:0000256" key="5">
    <source>
        <dbReference type="SAM" id="MobiDB-lite"/>
    </source>
</evidence>
<dbReference type="GO" id="GO:0006906">
    <property type="term" value="P:vesicle fusion"/>
    <property type="evidence" value="ECO:0007669"/>
    <property type="project" value="TreeGrafter"/>
</dbReference>
<sequence length="240" mass="27521">MEGRNTGDPWLVERESVESLAYEIMQKINSRNQQTKHSLAYNRLDTQIQASISSYDSRLFALNDSLVKSSRGFVITKEEVERRQRLLDTLNSKRKQMSMSMSNPNAYASSELMRNSASRHEPGTSSAFNWNDDEETTASRNLTVSDLRQQQQHLVREQDKGLDILGEIISKQKYMAKGISTEIDAQNEILDDIHDTMDQTTDRLIRNTRNIKKVDRKSNTCCYWVIIILLLVAIITVACV</sequence>
<keyword evidence="4 6" id="KW-0472">Membrane</keyword>
<evidence type="ECO:0000256" key="3">
    <source>
        <dbReference type="ARBA" id="ARBA00023054"/>
    </source>
</evidence>
<evidence type="ECO:0000256" key="6">
    <source>
        <dbReference type="SAM" id="Phobius"/>
    </source>
</evidence>
<dbReference type="PANTHER" id="PTHR19957:SF124">
    <property type="entry name" value="SYNTAXIN-8"/>
    <property type="match status" value="1"/>
</dbReference>
<gene>
    <name evidence="8" type="ORF">B4U80_04483</name>
</gene>
<evidence type="ECO:0000313" key="8">
    <source>
        <dbReference type="EMBL" id="RWS31896.1"/>
    </source>
</evidence>
<keyword evidence="6" id="KW-0812">Transmembrane</keyword>
<dbReference type="SUPFAM" id="SSF58038">
    <property type="entry name" value="SNARE fusion complex"/>
    <property type="match status" value="1"/>
</dbReference>
<dbReference type="Gene3D" id="1.20.5.110">
    <property type="match status" value="1"/>
</dbReference>
<comment type="subcellular location">
    <subcellularLocation>
        <location evidence="1">Membrane</location>
    </subcellularLocation>
</comment>